<comment type="caution">
    <text evidence="1">The sequence shown here is derived from an EMBL/GenBank/DDBJ whole genome shotgun (WGS) entry which is preliminary data.</text>
</comment>
<dbReference type="Proteomes" id="UP001221757">
    <property type="component" value="Unassembled WGS sequence"/>
</dbReference>
<dbReference type="AlphaFoldDB" id="A0AAD7DHY0"/>
<feature type="non-terminal residue" evidence="1">
    <location>
        <position position="118"/>
    </location>
</feature>
<dbReference type="EMBL" id="JARKIE010000068">
    <property type="protein sequence ID" value="KAJ7689986.1"/>
    <property type="molecule type" value="Genomic_DNA"/>
</dbReference>
<sequence length="118" mass="13627">RHLFPDRDCCRLNFILDPSELYPYGTHPVDFVVNPAYDDLALHTTRTACWPRYYIIDFGLSCQRMISCHYDPASGSPLEDIILAADKCTPEHAKRTEPCNPFPTDIYFLGNLLRRSFI</sequence>
<keyword evidence="2" id="KW-1185">Reference proteome</keyword>
<feature type="non-terminal residue" evidence="1">
    <location>
        <position position="1"/>
    </location>
</feature>
<name>A0AAD7DHY0_MYCRO</name>
<evidence type="ECO:0000313" key="1">
    <source>
        <dbReference type="EMBL" id="KAJ7689986.1"/>
    </source>
</evidence>
<accession>A0AAD7DHY0</accession>
<gene>
    <name evidence="1" type="ORF">B0H17DRAFT_885393</name>
</gene>
<evidence type="ECO:0000313" key="2">
    <source>
        <dbReference type="Proteomes" id="UP001221757"/>
    </source>
</evidence>
<proteinExistence type="predicted"/>
<protein>
    <submittedName>
        <fullName evidence="1">Uncharacterized protein</fullName>
    </submittedName>
</protein>
<organism evidence="1 2">
    <name type="scientific">Mycena rosella</name>
    <name type="common">Pink bonnet</name>
    <name type="synonym">Agaricus rosellus</name>
    <dbReference type="NCBI Taxonomy" id="1033263"/>
    <lineage>
        <taxon>Eukaryota</taxon>
        <taxon>Fungi</taxon>
        <taxon>Dikarya</taxon>
        <taxon>Basidiomycota</taxon>
        <taxon>Agaricomycotina</taxon>
        <taxon>Agaricomycetes</taxon>
        <taxon>Agaricomycetidae</taxon>
        <taxon>Agaricales</taxon>
        <taxon>Marasmiineae</taxon>
        <taxon>Mycenaceae</taxon>
        <taxon>Mycena</taxon>
    </lineage>
</organism>
<reference evidence="1" key="1">
    <citation type="submission" date="2023-03" db="EMBL/GenBank/DDBJ databases">
        <title>Massive genome expansion in bonnet fungi (Mycena s.s.) driven by repeated elements and novel gene families across ecological guilds.</title>
        <authorList>
            <consortium name="Lawrence Berkeley National Laboratory"/>
            <person name="Harder C.B."/>
            <person name="Miyauchi S."/>
            <person name="Viragh M."/>
            <person name="Kuo A."/>
            <person name="Thoen E."/>
            <person name="Andreopoulos B."/>
            <person name="Lu D."/>
            <person name="Skrede I."/>
            <person name="Drula E."/>
            <person name="Henrissat B."/>
            <person name="Morin E."/>
            <person name="Kohler A."/>
            <person name="Barry K."/>
            <person name="LaButti K."/>
            <person name="Morin E."/>
            <person name="Salamov A."/>
            <person name="Lipzen A."/>
            <person name="Mereny Z."/>
            <person name="Hegedus B."/>
            <person name="Baldrian P."/>
            <person name="Stursova M."/>
            <person name="Weitz H."/>
            <person name="Taylor A."/>
            <person name="Grigoriev I.V."/>
            <person name="Nagy L.G."/>
            <person name="Martin F."/>
            <person name="Kauserud H."/>
        </authorList>
    </citation>
    <scope>NUCLEOTIDE SEQUENCE</scope>
    <source>
        <strain evidence="1">CBHHK067</strain>
    </source>
</reference>